<dbReference type="PANTHER" id="PTHR10953:SF240">
    <property type="entry name" value="SULFUR CARRIER PROTEIN THIS ADENYLYLTRANSFERASE"/>
    <property type="match status" value="1"/>
</dbReference>
<accession>A0A0Q2MYD5</accession>
<dbReference type="RefSeq" id="WP_004724283.1">
    <property type="nucleotide sequence ID" value="NZ_CABLCD010000011.1"/>
</dbReference>
<dbReference type="InterPro" id="IPR000594">
    <property type="entry name" value="ThiF_NAD_FAD-bd"/>
</dbReference>
<dbReference type="EMBL" id="LKHS01000016">
    <property type="protein sequence ID" value="KQH84687.1"/>
    <property type="molecule type" value="Genomic_DNA"/>
</dbReference>
<sequence>MLSDEQFVRYQRQVALPDVGECGQHKLLNGRILIVGCGGLGTAAAQYLAAAGVGSLVIADDDCVELSNLHRQLAYRMTQLTLPKVAALAQTLASINPDCRVRTVQRKMAGSVLDLEVAHADIVLDCSDNLETRHAINAACFAARKPLIAGSAIGWEGQLVAFDFANQPQGCYRCLVPDDVTPTSGRCTDLGVMGPVVGSIGNLQALMAMQWLLQLNHFQSHQVMRFDGLNMQWQKWHLLNDPDCSVCCASPSKPHSTTNLASPINEDES</sequence>
<proteinExistence type="inferred from homology"/>
<dbReference type="GO" id="GO:0005829">
    <property type="term" value="C:cytosol"/>
    <property type="evidence" value="ECO:0007669"/>
    <property type="project" value="TreeGrafter"/>
</dbReference>
<keyword evidence="4" id="KW-1185">Reference proteome</keyword>
<dbReference type="FunCoup" id="A0A0Q2MYD5">
    <property type="interactions" value="646"/>
</dbReference>
<dbReference type="Pfam" id="PF00899">
    <property type="entry name" value="ThiF"/>
    <property type="match status" value="1"/>
</dbReference>
<keyword evidence="3" id="KW-0808">Transferase</keyword>
<dbReference type="Proteomes" id="UP000051221">
    <property type="component" value="Unassembled WGS sequence"/>
</dbReference>
<dbReference type="AlphaFoldDB" id="A0A0Q2MYD5"/>
<dbReference type="InterPro" id="IPR045886">
    <property type="entry name" value="ThiF/MoeB/HesA"/>
</dbReference>
<reference evidence="3 4" key="1">
    <citation type="submission" date="2015-08" db="EMBL/GenBank/DDBJ databases">
        <title>Antibacterial properties of a collection of Vibrionaceae strains.</title>
        <authorList>
            <person name="Giubergia S."/>
        </authorList>
    </citation>
    <scope>NUCLEOTIDE SEQUENCE [LARGE SCALE GENOMIC DNA]</scope>
    <source>
        <strain evidence="3 4">S0821</strain>
    </source>
</reference>
<dbReference type="CDD" id="cd00757">
    <property type="entry name" value="ThiF_MoeB_HesA_family"/>
    <property type="match status" value="1"/>
</dbReference>
<evidence type="ECO:0000313" key="3">
    <source>
        <dbReference type="EMBL" id="KQH84687.1"/>
    </source>
</evidence>
<dbReference type="SUPFAM" id="SSF69572">
    <property type="entry name" value="Activating enzymes of the ubiquitin-like proteins"/>
    <property type="match status" value="1"/>
</dbReference>
<evidence type="ECO:0000256" key="1">
    <source>
        <dbReference type="ARBA" id="ARBA00009919"/>
    </source>
</evidence>
<gene>
    <name evidence="3" type="ORF">AMR76_16360</name>
</gene>
<keyword evidence="3" id="KW-0548">Nucleotidyltransferase</keyword>
<dbReference type="GO" id="GO:0008641">
    <property type="term" value="F:ubiquitin-like modifier activating enzyme activity"/>
    <property type="evidence" value="ECO:0007669"/>
    <property type="project" value="InterPro"/>
</dbReference>
<feature type="domain" description="THIF-type NAD/FAD binding fold" evidence="2">
    <location>
        <begin position="10"/>
        <end position="246"/>
    </location>
</feature>
<dbReference type="GO" id="GO:0016779">
    <property type="term" value="F:nucleotidyltransferase activity"/>
    <property type="evidence" value="ECO:0007669"/>
    <property type="project" value="UniProtKB-KW"/>
</dbReference>
<name>A0A0Q2MYD5_VIBFU</name>
<evidence type="ECO:0000259" key="2">
    <source>
        <dbReference type="Pfam" id="PF00899"/>
    </source>
</evidence>
<dbReference type="GO" id="GO:0008146">
    <property type="term" value="F:sulfotransferase activity"/>
    <property type="evidence" value="ECO:0007669"/>
    <property type="project" value="TreeGrafter"/>
</dbReference>
<protein>
    <submittedName>
        <fullName evidence="3">Molybdopterin-synthase adenylyltransferase</fullName>
    </submittedName>
</protein>
<dbReference type="GeneID" id="50534027"/>
<dbReference type="InterPro" id="IPR035985">
    <property type="entry name" value="Ubiquitin-activating_enz"/>
</dbReference>
<dbReference type="GO" id="GO:0004792">
    <property type="term" value="F:thiosulfate-cyanide sulfurtransferase activity"/>
    <property type="evidence" value="ECO:0007669"/>
    <property type="project" value="TreeGrafter"/>
</dbReference>
<organism evidence="3 4">
    <name type="scientific">Vibrio furnissii</name>
    <dbReference type="NCBI Taxonomy" id="29494"/>
    <lineage>
        <taxon>Bacteria</taxon>
        <taxon>Pseudomonadati</taxon>
        <taxon>Pseudomonadota</taxon>
        <taxon>Gammaproteobacteria</taxon>
        <taxon>Vibrionales</taxon>
        <taxon>Vibrionaceae</taxon>
        <taxon>Vibrio</taxon>
    </lineage>
</organism>
<dbReference type="InParanoid" id="A0A0Q2MYD5"/>
<dbReference type="FunFam" id="3.40.50.720:FF:000080">
    <property type="entry name" value="Thiazole biosynthesis adenylyltransferase ThiF"/>
    <property type="match status" value="1"/>
</dbReference>
<comment type="caution">
    <text evidence="3">The sequence shown here is derived from an EMBL/GenBank/DDBJ whole genome shotgun (WGS) entry which is preliminary data.</text>
</comment>
<dbReference type="Gene3D" id="3.40.50.720">
    <property type="entry name" value="NAD(P)-binding Rossmann-like Domain"/>
    <property type="match status" value="1"/>
</dbReference>
<comment type="similarity">
    <text evidence="1">Belongs to the HesA/MoeB/ThiF family.</text>
</comment>
<evidence type="ECO:0000313" key="4">
    <source>
        <dbReference type="Proteomes" id="UP000051221"/>
    </source>
</evidence>
<dbReference type="PANTHER" id="PTHR10953">
    <property type="entry name" value="UBIQUITIN-ACTIVATING ENZYME E1"/>
    <property type="match status" value="1"/>
</dbReference>